<keyword evidence="2" id="KW-1185">Reference proteome</keyword>
<dbReference type="EMBL" id="BFAA01360504">
    <property type="protein sequence ID" value="GCB86882.1"/>
    <property type="molecule type" value="Genomic_DNA"/>
</dbReference>
<dbReference type="AlphaFoldDB" id="A0A401QNI6"/>
<dbReference type="Proteomes" id="UP000288216">
    <property type="component" value="Unassembled WGS sequence"/>
</dbReference>
<evidence type="ECO:0000313" key="2">
    <source>
        <dbReference type="Proteomes" id="UP000288216"/>
    </source>
</evidence>
<comment type="caution">
    <text evidence="1">The sequence shown here is derived from an EMBL/GenBank/DDBJ whole genome shotgun (WGS) entry which is preliminary data.</text>
</comment>
<evidence type="ECO:0000313" key="1">
    <source>
        <dbReference type="EMBL" id="GCB86882.1"/>
    </source>
</evidence>
<proteinExistence type="predicted"/>
<reference evidence="1 2" key="1">
    <citation type="journal article" date="2018" name="Nat. Ecol. Evol.">
        <title>Shark genomes provide insights into elasmobranch evolution and the origin of vertebrates.</title>
        <authorList>
            <person name="Hara Y"/>
            <person name="Yamaguchi K"/>
            <person name="Onimaru K"/>
            <person name="Kadota M"/>
            <person name="Koyanagi M"/>
            <person name="Keeley SD"/>
            <person name="Tatsumi K"/>
            <person name="Tanaka K"/>
            <person name="Motone F"/>
            <person name="Kageyama Y"/>
            <person name="Nozu R"/>
            <person name="Adachi N"/>
            <person name="Nishimura O"/>
            <person name="Nakagawa R"/>
            <person name="Tanegashima C"/>
            <person name="Kiyatake I"/>
            <person name="Matsumoto R"/>
            <person name="Murakumo K"/>
            <person name="Nishida K"/>
            <person name="Terakita A"/>
            <person name="Kuratani S"/>
            <person name="Sato K"/>
            <person name="Hyodo S Kuraku.S."/>
        </authorList>
    </citation>
    <scope>NUCLEOTIDE SEQUENCE [LARGE SCALE GENOMIC DNA]</scope>
</reference>
<protein>
    <submittedName>
        <fullName evidence="1">Uncharacterized protein</fullName>
    </submittedName>
</protein>
<gene>
    <name evidence="1" type="ORF">scyTo_0027549</name>
</gene>
<name>A0A401QNI6_SCYTO</name>
<accession>A0A401QNI6</accession>
<organism evidence="1 2">
    <name type="scientific">Scyliorhinus torazame</name>
    <name type="common">Cloudy catshark</name>
    <name type="synonym">Catulus torazame</name>
    <dbReference type="NCBI Taxonomy" id="75743"/>
    <lineage>
        <taxon>Eukaryota</taxon>
        <taxon>Metazoa</taxon>
        <taxon>Chordata</taxon>
        <taxon>Craniata</taxon>
        <taxon>Vertebrata</taxon>
        <taxon>Chondrichthyes</taxon>
        <taxon>Elasmobranchii</taxon>
        <taxon>Galeomorphii</taxon>
        <taxon>Galeoidea</taxon>
        <taxon>Carcharhiniformes</taxon>
        <taxon>Scyliorhinidae</taxon>
        <taxon>Scyliorhinus</taxon>
    </lineage>
</organism>
<sequence>MMLLIVRALNSQTPNQIKGNTQKEVAMADTEHLCESLKVLEDRRKEERYPKTLRFWKRMDENRKQQKVLRYEGVKKNQMNITLQLTGNKAWDEIAEHLSWI</sequence>